<accession>A0A8J3PES5</accession>
<name>A0A8J3PES5_9ACTN</name>
<evidence type="ECO:0000256" key="2">
    <source>
        <dbReference type="SAM" id="Phobius"/>
    </source>
</evidence>
<dbReference type="EMBL" id="BONJ01000008">
    <property type="protein sequence ID" value="GIG13969.1"/>
    <property type="molecule type" value="Genomic_DNA"/>
</dbReference>
<organism evidence="3 4">
    <name type="scientific">Catellatospora methionotrophica</name>
    <dbReference type="NCBI Taxonomy" id="121620"/>
    <lineage>
        <taxon>Bacteria</taxon>
        <taxon>Bacillati</taxon>
        <taxon>Actinomycetota</taxon>
        <taxon>Actinomycetes</taxon>
        <taxon>Micromonosporales</taxon>
        <taxon>Micromonosporaceae</taxon>
        <taxon>Catellatospora</taxon>
    </lineage>
</organism>
<feature type="transmembrane region" description="Helical" evidence="2">
    <location>
        <begin position="52"/>
        <end position="70"/>
    </location>
</feature>
<feature type="transmembrane region" description="Helical" evidence="2">
    <location>
        <begin position="77"/>
        <end position="99"/>
    </location>
</feature>
<reference evidence="3" key="1">
    <citation type="submission" date="2021-01" db="EMBL/GenBank/DDBJ databases">
        <title>Whole genome shotgun sequence of Catellatospora methionotrophica NBRC 14553.</title>
        <authorList>
            <person name="Komaki H."/>
            <person name="Tamura T."/>
        </authorList>
    </citation>
    <scope>NUCLEOTIDE SEQUENCE</scope>
    <source>
        <strain evidence="3">NBRC 14553</strain>
    </source>
</reference>
<feature type="compositionally biased region" description="Low complexity" evidence="1">
    <location>
        <begin position="140"/>
        <end position="153"/>
    </location>
</feature>
<dbReference type="Proteomes" id="UP000660339">
    <property type="component" value="Unassembled WGS sequence"/>
</dbReference>
<evidence type="ECO:0008006" key="5">
    <source>
        <dbReference type="Google" id="ProtNLM"/>
    </source>
</evidence>
<feature type="region of interest" description="Disordered" evidence="1">
    <location>
        <begin position="140"/>
        <end position="198"/>
    </location>
</feature>
<evidence type="ECO:0000313" key="4">
    <source>
        <dbReference type="Proteomes" id="UP000660339"/>
    </source>
</evidence>
<feature type="compositionally biased region" description="Pro residues" evidence="1">
    <location>
        <begin position="181"/>
        <end position="193"/>
    </location>
</feature>
<evidence type="ECO:0000313" key="3">
    <source>
        <dbReference type="EMBL" id="GIG13969.1"/>
    </source>
</evidence>
<feature type="compositionally biased region" description="Pro residues" evidence="1">
    <location>
        <begin position="163"/>
        <end position="173"/>
    </location>
</feature>
<evidence type="ECO:0000256" key="1">
    <source>
        <dbReference type="SAM" id="MobiDB-lite"/>
    </source>
</evidence>
<dbReference type="RefSeq" id="WP_166381346.1">
    <property type="nucleotide sequence ID" value="NZ_BAAATT010000022.1"/>
</dbReference>
<sequence>MNTDTRGRGWSRFGALLGGVISVAANVAHSYIPPAGAPADWQPMPGAVVGSIVWPVILFVAIEILVRVAWPVGRQWAVLRFGGMIPVALVAGVVSYRHLSSLLTYYGEDRLVSALGPLAIDGLMIMATGALLVIGHRTSTTTATDTNPTTQDAPDVRPRPRPQDVPAPSPASLPVPDERPQPVPAVPETPPAVPVVQDRPEPVPAVPAAVVRAIAPVMTNVPALGGRVSDWPAPPLPADLLDRARAAAAEHEQANGRPITRDELRAVLRVSNDTTGQIMRALGLTAPRTSIASVNGTPLPEAAR</sequence>
<comment type="caution">
    <text evidence="3">The sequence shown here is derived from an EMBL/GenBank/DDBJ whole genome shotgun (WGS) entry which is preliminary data.</text>
</comment>
<keyword evidence="2" id="KW-0472">Membrane</keyword>
<dbReference type="AlphaFoldDB" id="A0A8J3PES5"/>
<proteinExistence type="predicted"/>
<keyword evidence="4" id="KW-1185">Reference proteome</keyword>
<feature type="transmembrane region" description="Helical" evidence="2">
    <location>
        <begin position="12"/>
        <end position="32"/>
    </location>
</feature>
<feature type="transmembrane region" description="Helical" evidence="2">
    <location>
        <begin position="111"/>
        <end position="134"/>
    </location>
</feature>
<protein>
    <recommendedName>
        <fullName evidence="5">DUF2637 domain-containing protein</fullName>
    </recommendedName>
</protein>
<keyword evidence="2" id="KW-1133">Transmembrane helix</keyword>
<gene>
    <name evidence="3" type="ORF">Cme02nite_23010</name>
</gene>
<keyword evidence="2" id="KW-0812">Transmembrane</keyword>